<dbReference type="RefSeq" id="WP_184572451.1">
    <property type="nucleotide sequence ID" value="NZ_JACHJL010000006.1"/>
</dbReference>
<comment type="caution">
    <text evidence="1">The sequence shown here is derived from an EMBL/GenBank/DDBJ whole genome shotgun (WGS) entry which is preliminary data.</text>
</comment>
<organism evidence="1 2">
    <name type="scientific">Streptomyces zagrosensis</name>
    <dbReference type="NCBI Taxonomy" id="1042984"/>
    <lineage>
        <taxon>Bacteria</taxon>
        <taxon>Bacillati</taxon>
        <taxon>Actinomycetota</taxon>
        <taxon>Actinomycetes</taxon>
        <taxon>Kitasatosporales</taxon>
        <taxon>Streptomycetaceae</taxon>
        <taxon>Streptomyces</taxon>
    </lineage>
</organism>
<evidence type="ECO:0000313" key="2">
    <source>
        <dbReference type="Proteomes" id="UP000588098"/>
    </source>
</evidence>
<accession>A0A7W9UYW0</accession>
<name>A0A7W9UYW0_9ACTN</name>
<dbReference type="EMBL" id="JACHJL010000006">
    <property type="protein sequence ID" value="MBB5935776.1"/>
    <property type="molecule type" value="Genomic_DNA"/>
</dbReference>
<proteinExistence type="predicted"/>
<sequence>MTRNAAPAPGRVRAIGSYAGYGVRGTGRGRQRVCATAAHAARHATRTAIHGASHDEIIGAIGAIGATGAVVDGVLNWAQQ</sequence>
<gene>
    <name evidence="1" type="ORF">FHS42_002845</name>
</gene>
<dbReference type="AlphaFoldDB" id="A0A7W9UYW0"/>
<keyword evidence="2" id="KW-1185">Reference proteome</keyword>
<dbReference type="Proteomes" id="UP000588098">
    <property type="component" value="Unassembled WGS sequence"/>
</dbReference>
<protein>
    <submittedName>
        <fullName evidence="1">Uncharacterized protein</fullName>
    </submittedName>
</protein>
<evidence type="ECO:0000313" key="1">
    <source>
        <dbReference type="EMBL" id="MBB5935776.1"/>
    </source>
</evidence>
<reference evidence="1 2" key="1">
    <citation type="submission" date="2020-08" db="EMBL/GenBank/DDBJ databases">
        <title>Genomic Encyclopedia of Type Strains, Phase III (KMG-III): the genomes of soil and plant-associated and newly described type strains.</title>
        <authorList>
            <person name="Whitman W."/>
        </authorList>
    </citation>
    <scope>NUCLEOTIDE SEQUENCE [LARGE SCALE GENOMIC DNA]</scope>
    <source>
        <strain evidence="1 2">CECT 8305</strain>
    </source>
</reference>